<dbReference type="GO" id="GO:0003700">
    <property type="term" value="F:DNA-binding transcription factor activity"/>
    <property type="evidence" value="ECO:0007669"/>
    <property type="project" value="InterPro"/>
</dbReference>
<sequence>MSYSNPQLLSKVYHFLPHLEALLGVYNLLLGESRRASTDLFFSRSRVKEWQQSFRHLFETYGAVKELTGAFVLECLLDFDTVDFTLEEFEAYLLGLPEEERLWSLAPWSHLAEATKEDLKAALVDEKILDDLYGKVQNYCSSYLGFVAFIRESDRYLKEYLDLAKRILSDGLETRLAQNQQKAQLFQEKVNSRLEKLDPLSLSEELMGKEFRNRGPYEMTYFIPSLLLPSRCLRLFDEDETNGAKQFVFCRLENAEKNPENTVAVVKAFADETRYRILMLLSQSGPMKGQEIVKALKLAPSTISHHMTGLKESGLVVEEPVKTAKYYSLSKKNLDQLLKIIAEDLDLHPFDE</sequence>
<dbReference type="PROSITE" id="PS50987">
    <property type="entry name" value="HTH_ARSR_2"/>
    <property type="match status" value="1"/>
</dbReference>
<evidence type="ECO:0000256" key="2">
    <source>
        <dbReference type="ARBA" id="ARBA00023125"/>
    </source>
</evidence>
<dbReference type="InterPro" id="IPR036390">
    <property type="entry name" value="WH_DNA-bd_sf"/>
</dbReference>
<organism evidence="5 6">
    <name type="scientific">Streptococcus ovuberis</name>
    <dbReference type="NCBI Taxonomy" id="1936207"/>
    <lineage>
        <taxon>Bacteria</taxon>
        <taxon>Bacillati</taxon>
        <taxon>Bacillota</taxon>
        <taxon>Bacilli</taxon>
        <taxon>Lactobacillales</taxon>
        <taxon>Streptococcaceae</taxon>
        <taxon>Streptococcus</taxon>
    </lineage>
</organism>
<keyword evidence="1" id="KW-0805">Transcription regulation</keyword>
<keyword evidence="6" id="KW-1185">Reference proteome</keyword>
<dbReference type="CDD" id="cd00090">
    <property type="entry name" value="HTH_ARSR"/>
    <property type="match status" value="1"/>
</dbReference>
<dbReference type="InterPro" id="IPR036388">
    <property type="entry name" value="WH-like_DNA-bd_sf"/>
</dbReference>
<accession>A0A7X6N333</accession>
<protein>
    <submittedName>
        <fullName evidence="5">Winged helix-turn-helix transcriptional regulator</fullName>
    </submittedName>
</protein>
<dbReference type="PANTHER" id="PTHR33154:SF33">
    <property type="entry name" value="TRANSCRIPTIONAL REPRESSOR SDPR"/>
    <property type="match status" value="1"/>
</dbReference>
<evidence type="ECO:0000256" key="3">
    <source>
        <dbReference type="ARBA" id="ARBA00023163"/>
    </source>
</evidence>
<dbReference type="PANTHER" id="PTHR33154">
    <property type="entry name" value="TRANSCRIPTIONAL REGULATOR, ARSR FAMILY"/>
    <property type="match status" value="1"/>
</dbReference>
<comment type="caution">
    <text evidence="5">The sequence shown here is derived from an EMBL/GenBank/DDBJ whole genome shotgun (WGS) entry which is preliminary data.</text>
</comment>
<dbReference type="InterPro" id="IPR051081">
    <property type="entry name" value="HTH_MetalResp_TranReg"/>
</dbReference>
<dbReference type="InterPro" id="IPR011991">
    <property type="entry name" value="ArsR-like_HTH"/>
</dbReference>
<reference evidence="5 6" key="1">
    <citation type="submission" date="2020-04" db="EMBL/GenBank/DDBJ databases">
        <title>MicrobeNet Type strains.</title>
        <authorList>
            <person name="Nicholson A.C."/>
        </authorList>
    </citation>
    <scope>NUCLEOTIDE SEQUENCE [LARGE SCALE GENOMIC DNA]</scope>
    <source>
        <strain evidence="5 6">CCUG 69612</strain>
    </source>
</reference>
<name>A0A7X6N333_9STRE</name>
<keyword evidence="2" id="KW-0238">DNA-binding</keyword>
<dbReference type="Pfam" id="PF01022">
    <property type="entry name" value="HTH_5"/>
    <property type="match status" value="1"/>
</dbReference>
<dbReference type="SMART" id="SM00418">
    <property type="entry name" value="HTH_ARSR"/>
    <property type="match status" value="1"/>
</dbReference>
<evidence type="ECO:0000313" key="5">
    <source>
        <dbReference type="EMBL" id="NKZ21247.1"/>
    </source>
</evidence>
<evidence type="ECO:0000256" key="1">
    <source>
        <dbReference type="ARBA" id="ARBA00023015"/>
    </source>
</evidence>
<gene>
    <name evidence="5" type="ORF">HF992_10490</name>
</gene>
<dbReference type="GO" id="GO:0003677">
    <property type="term" value="F:DNA binding"/>
    <property type="evidence" value="ECO:0007669"/>
    <property type="project" value="UniProtKB-KW"/>
</dbReference>
<keyword evidence="3" id="KW-0804">Transcription</keyword>
<dbReference type="RefSeq" id="WP_168549977.1">
    <property type="nucleotide sequence ID" value="NZ_JAAXPR010000027.1"/>
</dbReference>
<dbReference type="SUPFAM" id="SSF46785">
    <property type="entry name" value="Winged helix' DNA-binding domain"/>
    <property type="match status" value="1"/>
</dbReference>
<dbReference type="NCBIfam" id="NF033788">
    <property type="entry name" value="HTH_metalloreg"/>
    <property type="match status" value="1"/>
</dbReference>
<dbReference type="Proteomes" id="UP000522720">
    <property type="component" value="Unassembled WGS sequence"/>
</dbReference>
<feature type="domain" description="HTH arsR-type" evidence="4">
    <location>
        <begin position="254"/>
        <end position="349"/>
    </location>
</feature>
<evidence type="ECO:0000313" key="6">
    <source>
        <dbReference type="Proteomes" id="UP000522720"/>
    </source>
</evidence>
<dbReference type="Gene3D" id="1.10.10.10">
    <property type="entry name" value="Winged helix-like DNA-binding domain superfamily/Winged helix DNA-binding domain"/>
    <property type="match status" value="1"/>
</dbReference>
<dbReference type="AlphaFoldDB" id="A0A7X6N333"/>
<dbReference type="InterPro" id="IPR001845">
    <property type="entry name" value="HTH_ArsR_DNA-bd_dom"/>
</dbReference>
<dbReference type="PRINTS" id="PR00778">
    <property type="entry name" value="HTHARSR"/>
</dbReference>
<proteinExistence type="predicted"/>
<evidence type="ECO:0000259" key="4">
    <source>
        <dbReference type="PROSITE" id="PS50987"/>
    </source>
</evidence>
<dbReference type="EMBL" id="JAAXPR010000027">
    <property type="protein sequence ID" value="NKZ21247.1"/>
    <property type="molecule type" value="Genomic_DNA"/>
</dbReference>